<evidence type="ECO:0000256" key="3">
    <source>
        <dbReference type="ARBA" id="ARBA00022692"/>
    </source>
</evidence>
<evidence type="ECO:0000256" key="4">
    <source>
        <dbReference type="ARBA" id="ARBA00022989"/>
    </source>
</evidence>
<dbReference type="SUPFAM" id="SSF50182">
    <property type="entry name" value="Sm-like ribonucleoproteins"/>
    <property type="match status" value="1"/>
</dbReference>
<evidence type="ECO:0000313" key="8">
    <source>
        <dbReference type="EMBL" id="ROI08172.1"/>
    </source>
</evidence>
<keyword evidence="2" id="KW-1003">Cell membrane</keyword>
<reference evidence="9" key="1">
    <citation type="submission" date="2018-11" db="EMBL/GenBank/DDBJ databases">
        <title>Proposal to divide the Flavobacteriaceae and reorganize its genera based on Amino Acid Identity values calculated from whole genome sequences.</title>
        <authorList>
            <person name="Nicholson A.C."/>
            <person name="Gulvik C.A."/>
            <person name="Whitney A.M."/>
            <person name="Humrighouse B.W."/>
            <person name="Bell M."/>
            <person name="Holmes B."/>
            <person name="Steigerwalt A."/>
            <person name="Villarma A."/>
            <person name="Sheth M."/>
            <person name="Batra D."/>
            <person name="Pryor J."/>
            <person name="Bernardet J.-F."/>
            <person name="Hugo C."/>
            <person name="Kampfer P."/>
            <person name="Newman J."/>
            <person name="Mcquiston J.R."/>
        </authorList>
    </citation>
    <scope>NUCLEOTIDE SEQUENCE [LARGE SCALE GENOMIC DNA]</scope>
    <source>
        <strain evidence="9">H3056</strain>
    </source>
</reference>
<dbReference type="InterPro" id="IPR011066">
    <property type="entry name" value="MscS_channel_C_sf"/>
</dbReference>
<dbReference type="InterPro" id="IPR023408">
    <property type="entry name" value="MscS_beta-dom_sf"/>
</dbReference>
<feature type="transmembrane region" description="Helical" evidence="6">
    <location>
        <begin position="45"/>
        <end position="62"/>
    </location>
</feature>
<dbReference type="Gene3D" id="3.30.70.100">
    <property type="match status" value="1"/>
</dbReference>
<dbReference type="GO" id="GO:0005886">
    <property type="term" value="C:plasma membrane"/>
    <property type="evidence" value="ECO:0007669"/>
    <property type="project" value="UniProtKB-SubCell"/>
</dbReference>
<evidence type="ECO:0000256" key="1">
    <source>
        <dbReference type="ARBA" id="ARBA00004651"/>
    </source>
</evidence>
<keyword evidence="4 6" id="KW-1133">Transmembrane helix</keyword>
<proteinExistence type="predicted"/>
<accession>A0A3N0WSZ4</accession>
<dbReference type="Gene3D" id="2.30.30.60">
    <property type="match status" value="1"/>
</dbReference>
<feature type="transmembrane region" description="Helical" evidence="6">
    <location>
        <begin position="110"/>
        <end position="129"/>
    </location>
</feature>
<dbReference type="InterPro" id="IPR010920">
    <property type="entry name" value="LSM_dom_sf"/>
</dbReference>
<dbReference type="PANTHER" id="PTHR30221:SF1">
    <property type="entry name" value="SMALL-CONDUCTANCE MECHANOSENSITIVE CHANNEL"/>
    <property type="match status" value="1"/>
</dbReference>
<dbReference type="PANTHER" id="PTHR30221">
    <property type="entry name" value="SMALL-CONDUCTANCE MECHANOSENSITIVE CHANNEL"/>
    <property type="match status" value="1"/>
</dbReference>
<dbReference type="GO" id="GO:0008381">
    <property type="term" value="F:mechanosensitive monoatomic ion channel activity"/>
    <property type="evidence" value="ECO:0007669"/>
    <property type="project" value="InterPro"/>
</dbReference>
<dbReference type="Proteomes" id="UP000270224">
    <property type="component" value="Unassembled WGS sequence"/>
</dbReference>
<dbReference type="InterPro" id="IPR006685">
    <property type="entry name" value="MscS_channel_2nd"/>
</dbReference>
<evidence type="ECO:0000256" key="6">
    <source>
        <dbReference type="SAM" id="Phobius"/>
    </source>
</evidence>
<dbReference type="OrthoDB" id="9809206at2"/>
<keyword evidence="5 6" id="KW-0472">Membrane</keyword>
<feature type="domain" description="Mechanosensitive ion channel MscS" evidence="7">
    <location>
        <begin position="131"/>
        <end position="197"/>
    </location>
</feature>
<keyword evidence="3 6" id="KW-0812">Transmembrane</keyword>
<feature type="transmembrane region" description="Helical" evidence="6">
    <location>
        <begin position="82"/>
        <end position="104"/>
    </location>
</feature>
<protein>
    <submittedName>
        <fullName evidence="8">Mechanosensitive ion channel family protein</fullName>
    </submittedName>
</protein>
<dbReference type="AlphaFoldDB" id="A0A3N0WSZ4"/>
<dbReference type="EMBL" id="RJUG01000004">
    <property type="protein sequence ID" value="ROI08172.1"/>
    <property type="molecule type" value="Genomic_DNA"/>
</dbReference>
<reference evidence="9" key="2">
    <citation type="submission" date="2018-11" db="EMBL/GenBank/DDBJ databases">
        <title>Proposal to divide the Flavobacteriaceae and reorganize its genera based on Amino Acid Identity values calculated from whole genome sequences.</title>
        <authorList>
            <person name="Nicholson A.C."/>
            <person name="Gulvik C.A."/>
            <person name="Whitney A.M."/>
            <person name="Humrighouse B.W."/>
            <person name="Bell M."/>
            <person name="Holmens B."/>
            <person name="Steigerwalt A."/>
            <person name="Villarma A."/>
            <person name="Sheth M."/>
            <person name="Batra D."/>
            <person name="Pryor J."/>
            <person name="Bernardet J.-F."/>
            <person name="Hugo C."/>
            <person name="Kampfer P."/>
            <person name="Newman J."/>
            <person name="Mcquiston J.R."/>
        </authorList>
    </citation>
    <scope>NUCLEOTIDE SEQUENCE [LARGE SCALE GENOMIC DNA]</scope>
    <source>
        <strain evidence="9">H3056</strain>
    </source>
</reference>
<comment type="caution">
    <text evidence="8">The sequence shown here is derived from an EMBL/GenBank/DDBJ whole genome shotgun (WGS) entry which is preliminary data.</text>
</comment>
<evidence type="ECO:0000259" key="7">
    <source>
        <dbReference type="Pfam" id="PF00924"/>
    </source>
</evidence>
<dbReference type="InterPro" id="IPR045275">
    <property type="entry name" value="MscS_archaea/bacteria_type"/>
</dbReference>
<evidence type="ECO:0000256" key="5">
    <source>
        <dbReference type="ARBA" id="ARBA00023136"/>
    </source>
</evidence>
<organism evidence="8 9">
    <name type="scientific">Kaistella daneshvariae</name>
    <dbReference type="NCBI Taxonomy" id="2487074"/>
    <lineage>
        <taxon>Bacteria</taxon>
        <taxon>Pseudomonadati</taxon>
        <taxon>Bacteroidota</taxon>
        <taxon>Flavobacteriia</taxon>
        <taxon>Flavobacteriales</taxon>
        <taxon>Weeksellaceae</taxon>
        <taxon>Chryseobacterium group</taxon>
        <taxon>Kaistella</taxon>
    </lineage>
</organism>
<evidence type="ECO:0000256" key="2">
    <source>
        <dbReference type="ARBA" id="ARBA00022475"/>
    </source>
</evidence>
<sequence>MPSLERILLQKHQILRYSELMNYYEIIMNVLDRWYRTFVQATPKIIVGILVFLLFYTMSTYLSKISVKVFHKFFPKSKNRSIVTLIKVFKFLIVLAGAFIAMEIMGLGGFVFKFIGSLGVAGIVAGVALKDLVSSMFSGALVGIDKSFSEGDYVSIQNTTGVVEKIGFLTTKIITDEGKKVFVPNQLIFTAPFTNFSSSGQRKVFLNLQIANSQDLEKATEIILEEIKSFEFTDYTDQAQVIILKQSFGIFYLQARFFMQTGFDIMQVKSDALLKLKARLQQEGIELAMQLPPYNHDDM</sequence>
<dbReference type="Pfam" id="PF00924">
    <property type="entry name" value="MS_channel_2nd"/>
    <property type="match status" value="1"/>
</dbReference>
<gene>
    <name evidence="8" type="ORF">EGI11_11045</name>
</gene>
<dbReference type="SUPFAM" id="SSF82689">
    <property type="entry name" value="Mechanosensitive channel protein MscS (YggB), C-terminal domain"/>
    <property type="match status" value="1"/>
</dbReference>
<name>A0A3N0WSZ4_9FLAO</name>
<evidence type="ECO:0000313" key="9">
    <source>
        <dbReference type="Proteomes" id="UP000270224"/>
    </source>
</evidence>
<dbReference type="Gene3D" id="1.10.287.1260">
    <property type="match status" value="1"/>
</dbReference>
<comment type="subcellular location">
    <subcellularLocation>
        <location evidence="1">Cell membrane</location>
        <topology evidence="1">Multi-pass membrane protein</topology>
    </subcellularLocation>
</comment>